<protein>
    <submittedName>
        <fullName evidence="1">Uncharacterized protein</fullName>
    </submittedName>
</protein>
<evidence type="ECO:0000313" key="2">
    <source>
        <dbReference type="Proteomes" id="UP000266389"/>
    </source>
</evidence>
<sequence length="83" mass="9389">MLFAQHGFHHLLSLVYARRSKIYTLDSPHPVSALLKRLPLQKERNNKSPHAGFLALARNDIPALVMLNEAKHPCFTFVMLNAA</sequence>
<evidence type="ECO:0000313" key="1">
    <source>
        <dbReference type="EMBL" id="RFM23388.1"/>
    </source>
</evidence>
<dbReference type="AlphaFoldDB" id="A0A395LZG0"/>
<proteinExistence type="predicted"/>
<organism evidence="1 2">
    <name type="scientific">Candidatus Thermochlorobacter aerophilus</name>
    <dbReference type="NCBI Taxonomy" id="1868324"/>
    <lineage>
        <taxon>Bacteria</taxon>
        <taxon>Pseudomonadati</taxon>
        <taxon>Chlorobiota</taxon>
        <taxon>Chlorobiia</taxon>
        <taxon>Chlorobiales</taxon>
        <taxon>Candidatus Thermochlorobacteriaceae</taxon>
        <taxon>Candidatus Thermochlorobacter</taxon>
    </lineage>
</organism>
<comment type="caution">
    <text evidence="1">The sequence shown here is derived from an EMBL/GenBank/DDBJ whole genome shotgun (WGS) entry which is preliminary data.</text>
</comment>
<dbReference type="EMBL" id="PHFL01000066">
    <property type="protein sequence ID" value="RFM23388.1"/>
    <property type="molecule type" value="Genomic_DNA"/>
</dbReference>
<reference evidence="1 2" key="1">
    <citation type="journal article" date="2011" name="ISME J.">
        <title>Community ecology of hot spring cyanobacterial mats: predominant populations and their functional potential.</title>
        <authorList>
            <person name="Klatt C.G."/>
            <person name="Wood J.M."/>
            <person name="Rusch D.B."/>
            <person name="Bateson M.M."/>
            <person name="Hamamura N."/>
            <person name="Heidelberg J.F."/>
            <person name="Grossman A.R."/>
            <person name="Bhaya D."/>
            <person name="Cohan F.M."/>
            <person name="Kuhl M."/>
            <person name="Bryant D.A."/>
            <person name="Ward D.M."/>
        </authorList>
    </citation>
    <scope>NUCLEOTIDE SEQUENCE [LARGE SCALE GENOMIC DNA]</scope>
    <source>
        <strain evidence="1">OS</strain>
    </source>
</reference>
<name>A0A395LZG0_9BACT</name>
<accession>A0A395LZG0</accession>
<dbReference type="Proteomes" id="UP000266389">
    <property type="component" value="Unassembled WGS sequence"/>
</dbReference>
<gene>
    <name evidence="1" type="ORF">D0433_11340</name>
</gene>